<dbReference type="EMBL" id="ANMO01000100">
    <property type="protein sequence ID" value="EMB17224.1"/>
    <property type="molecule type" value="Genomic_DNA"/>
</dbReference>
<dbReference type="Proteomes" id="UP000011529">
    <property type="component" value="Unassembled WGS sequence"/>
</dbReference>
<keyword evidence="3" id="KW-1185">Reference proteome</keyword>
<dbReference type="SUPFAM" id="SSF47413">
    <property type="entry name" value="lambda repressor-like DNA-binding domains"/>
    <property type="match status" value="1"/>
</dbReference>
<dbReference type="PATRIC" id="fig|1263867.3.peg.2174"/>
<accession>M2B4T6</accession>
<dbReference type="CDD" id="cd00093">
    <property type="entry name" value="HTH_XRE"/>
    <property type="match status" value="1"/>
</dbReference>
<dbReference type="InterPro" id="IPR001387">
    <property type="entry name" value="Cro/C1-type_HTH"/>
</dbReference>
<gene>
    <name evidence="2" type="ORF">RE6C_02046</name>
</gene>
<reference evidence="2" key="1">
    <citation type="submission" date="2012-11" db="EMBL/GenBank/DDBJ databases">
        <title>Permanent draft genomes of Rhodopirellula europaea strain SH398 and 6C.</title>
        <authorList>
            <person name="Richter M."/>
            <person name="Richter-Heitmann T."/>
            <person name="Frank C."/>
            <person name="Harder J."/>
            <person name="Glockner F.O."/>
        </authorList>
    </citation>
    <scope>NUCLEOTIDE SEQUENCE</scope>
    <source>
        <strain evidence="2">6C</strain>
    </source>
</reference>
<sequence length="117" mass="12869">MFDAEGFFAVLDGHRIQRDVTWRQIAKESGVSPSTLTRMAQGKRPDVDSLVSLLAWSGESADSFMVVDGEKPVTTDALANVTAQFRKDPRLPPEAKAAIEATVKALYEQFAKTRKAK</sequence>
<dbReference type="AlphaFoldDB" id="M2B4T6"/>
<evidence type="ECO:0000259" key="1">
    <source>
        <dbReference type="Pfam" id="PF01381"/>
    </source>
</evidence>
<dbReference type="Gene3D" id="1.10.260.40">
    <property type="entry name" value="lambda repressor-like DNA-binding domains"/>
    <property type="match status" value="1"/>
</dbReference>
<dbReference type="Pfam" id="PF01381">
    <property type="entry name" value="HTH_3"/>
    <property type="match status" value="1"/>
</dbReference>
<dbReference type="InterPro" id="IPR010982">
    <property type="entry name" value="Lambda_DNA-bd_dom_sf"/>
</dbReference>
<name>M2B4T6_9BACT</name>
<evidence type="ECO:0000313" key="2">
    <source>
        <dbReference type="EMBL" id="EMB17224.1"/>
    </source>
</evidence>
<feature type="domain" description="HTH cro/C1-type" evidence="1">
    <location>
        <begin position="15"/>
        <end position="53"/>
    </location>
</feature>
<comment type="caution">
    <text evidence="2">The sequence shown here is derived from an EMBL/GenBank/DDBJ whole genome shotgun (WGS) entry which is preliminary data.</text>
</comment>
<protein>
    <submittedName>
        <fullName evidence="2">XRE family transcriptional regulator</fullName>
    </submittedName>
</protein>
<dbReference type="GO" id="GO:0003677">
    <property type="term" value="F:DNA binding"/>
    <property type="evidence" value="ECO:0007669"/>
    <property type="project" value="InterPro"/>
</dbReference>
<organism evidence="2 3">
    <name type="scientific">Rhodopirellula europaea 6C</name>
    <dbReference type="NCBI Taxonomy" id="1263867"/>
    <lineage>
        <taxon>Bacteria</taxon>
        <taxon>Pseudomonadati</taxon>
        <taxon>Planctomycetota</taxon>
        <taxon>Planctomycetia</taxon>
        <taxon>Pirellulales</taxon>
        <taxon>Pirellulaceae</taxon>
        <taxon>Rhodopirellula</taxon>
    </lineage>
</organism>
<proteinExistence type="predicted"/>
<evidence type="ECO:0000313" key="3">
    <source>
        <dbReference type="Proteomes" id="UP000011529"/>
    </source>
</evidence>
<reference evidence="2" key="2">
    <citation type="journal article" date="2013" name="Mar. Genomics">
        <title>Expression of sulfatases in Rhodopirellula baltica and the diversity of sulfatases in the genus Rhodopirellula.</title>
        <authorList>
            <person name="Wegner C.E."/>
            <person name="Richter-Heitmann T."/>
            <person name="Klindworth A."/>
            <person name="Klockow C."/>
            <person name="Richter M."/>
            <person name="Achstetter T."/>
            <person name="Glockner F.O."/>
            <person name="Harder J."/>
        </authorList>
    </citation>
    <scope>NUCLEOTIDE SEQUENCE [LARGE SCALE GENOMIC DNA]</scope>
    <source>
        <strain evidence="2">6C</strain>
    </source>
</reference>